<dbReference type="Proteomes" id="UP000714380">
    <property type="component" value="Unassembled WGS sequence"/>
</dbReference>
<name>A0ABS7ZKY2_9GAMM</name>
<gene>
    <name evidence="2" type="ORF">I9W95_02070</name>
</gene>
<comment type="caution">
    <text evidence="2">The sequence shown here is derived from an EMBL/GenBank/DDBJ whole genome shotgun (WGS) entry which is preliminary data.</text>
</comment>
<dbReference type="Gene3D" id="2.40.10.220">
    <property type="entry name" value="predicted glycosyltransferase like domains"/>
    <property type="match status" value="1"/>
</dbReference>
<evidence type="ECO:0000313" key="3">
    <source>
        <dbReference type="Proteomes" id="UP000714380"/>
    </source>
</evidence>
<organism evidence="2 3">
    <name type="scientific">Thalassolituus marinus</name>
    <dbReference type="NCBI Taxonomy" id="671053"/>
    <lineage>
        <taxon>Bacteria</taxon>
        <taxon>Pseudomonadati</taxon>
        <taxon>Pseudomonadota</taxon>
        <taxon>Gammaproteobacteria</taxon>
        <taxon>Oceanospirillales</taxon>
        <taxon>Oceanospirillaceae</taxon>
        <taxon>Thalassolituus</taxon>
    </lineage>
</organism>
<reference evidence="2 3" key="1">
    <citation type="submission" date="2020-12" db="EMBL/GenBank/DDBJ databases">
        <title>Novel Thalassolituus-related marine hydrocarbonoclastic bacteria mediated algae-derived hydrocarbons mineralization in twilight zone of the northern South China Sea.</title>
        <authorList>
            <person name="Dong C."/>
        </authorList>
    </citation>
    <scope>NUCLEOTIDE SEQUENCE [LARGE SCALE GENOMIC DNA]</scope>
    <source>
        <strain evidence="2 3">IMCC1826</strain>
    </source>
</reference>
<proteinExistence type="predicted"/>
<dbReference type="SUPFAM" id="SSF141371">
    <property type="entry name" value="PilZ domain-like"/>
    <property type="match status" value="1"/>
</dbReference>
<keyword evidence="3" id="KW-1185">Reference proteome</keyword>
<evidence type="ECO:0000313" key="2">
    <source>
        <dbReference type="EMBL" id="MCA6062384.1"/>
    </source>
</evidence>
<evidence type="ECO:0000259" key="1">
    <source>
        <dbReference type="Pfam" id="PF07238"/>
    </source>
</evidence>
<dbReference type="Pfam" id="PF07238">
    <property type="entry name" value="PilZ"/>
    <property type="match status" value="1"/>
</dbReference>
<feature type="domain" description="PilZ" evidence="1">
    <location>
        <begin position="10"/>
        <end position="96"/>
    </location>
</feature>
<sequence>MTSPARSYNEKRNFIRMQVSAPAVLTLTDGQTVELTCLDISSSGVQLQHFEPLQTDISGRLTVSSGGGYTSPLEADVTICRVQQSGTDEYRIGVTIDSFL</sequence>
<protein>
    <submittedName>
        <fullName evidence="2">PilZ domain-containing protein</fullName>
    </submittedName>
</protein>
<accession>A0ABS7ZKY2</accession>
<dbReference type="InterPro" id="IPR009875">
    <property type="entry name" value="PilZ_domain"/>
</dbReference>
<dbReference type="RefSeq" id="WP_225671324.1">
    <property type="nucleotide sequence ID" value="NZ_JAEDAH010000008.1"/>
</dbReference>
<dbReference type="EMBL" id="JAEDAH010000008">
    <property type="protein sequence ID" value="MCA6062384.1"/>
    <property type="molecule type" value="Genomic_DNA"/>
</dbReference>